<organism evidence="2 3">
    <name type="scientific">Caerostris extrusa</name>
    <name type="common">Bark spider</name>
    <name type="synonym">Caerostris bankana</name>
    <dbReference type="NCBI Taxonomy" id="172846"/>
    <lineage>
        <taxon>Eukaryota</taxon>
        <taxon>Metazoa</taxon>
        <taxon>Ecdysozoa</taxon>
        <taxon>Arthropoda</taxon>
        <taxon>Chelicerata</taxon>
        <taxon>Arachnida</taxon>
        <taxon>Araneae</taxon>
        <taxon>Araneomorphae</taxon>
        <taxon>Entelegynae</taxon>
        <taxon>Araneoidea</taxon>
        <taxon>Araneidae</taxon>
        <taxon>Caerostris</taxon>
    </lineage>
</organism>
<feature type="region of interest" description="Disordered" evidence="1">
    <location>
        <begin position="50"/>
        <end position="74"/>
    </location>
</feature>
<evidence type="ECO:0000256" key="1">
    <source>
        <dbReference type="SAM" id="MobiDB-lite"/>
    </source>
</evidence>
<protein>
    <submittedName>
        <fullName evidence="2">Uncharacterized protein</fullName>
    </submittedName>
</protein>
<dbReference type="Proteomes" id="UP001054945">
    <property type="component" value="Unassembled WGS sequence"/>
</dbReference>
<gene>
    <name evidence="2" type="ORF">CEXT_415341</name>
</gene>
<feature type="region of interest" description="Disordered" evidence="1">
    <location>
        <begin position="1"/>
        <end position="29"/>
    </location>
</feature>
<evidence type="ECO:0000313" key="2">
    <source>
        <dbReference type="EMBL" id="GIY79441.1"/>
    </source>
</evidence>
<keyword evidence="3" id="KW-1185">Reference proteome</keyword>
<name>A0AAV4WBV6_CAEEX</name>
<accession>A0AAV4WBV6</accession>
<feature type="compositionally biased region" description="Polar residues" evidence="1">
    <location>
        <begin position="1"/>
        <end position="23"/>
    </location>
</feature>
<dbReference type="AlphaFoldDB" id="A0AAV4WBV6"/>
<proteinExistence type="predicted"/>
<comment type="caution">
    <text evidence="2">The sequence shown here is derived from an EMBL/GenBank/DDBJ whole genome shotgun (WGS) entry which is preliminary data.</text>
</comment>
<dbReference type="EMBL" id="BPLR01015888">
    <property type="protein sequence ID" value="GIY79441.1"/>
    <property type="molecule type" value="Genomic_DNA"/>
</dbReference>
<evidence type="ECO:0000313" key="3">
    <source>
        <dbReference type="Proteomes" id="UP001054945"/>
    </source>
</evidence>
<sequence length="74" mass="7626">MGQSDEQASSRFSHHVQQTSSSTAGGQAALEAEAAVRYSTILTVKRCSNSPTTSLGAPSLHHQPGCSALRATVA</sequence>
<reference evidence="2 3" key="1">
    <citation type="submission" date="2021-06" db="EMBL/GenBank/DDBJ databases">
        <title>Caerostris extrusa draft genome.</title>
        <authorList>
            <person name="Kono N."/>
            <person name="Arakawa K."/>
        </authorList>
    </citation>
    <scope>NUCLEOTIDE SEQUENCE [LARGE SCALE GENOMIC DNA]</scope>
</reference>